<evidence type="ECO:0000256" key="4">
    <source>
        <dbReference type="ARBA" id="ARBA00023163"/>
    </source>
</evidence>
<dbReference type="InterPro" id="IPR036390">
    <property type="entry name" value="WH_DNA-bd_sf"/>
</dbReference>
<reference evidence="9" key="1">
    <citation type="submission" date="2019-03" db="EMBL/GenBank/DDBJ databases">
        <title>Long read genome sequence of the mycoparasitic Pythium oligandrum ATCC 38472 isolated from sugarbeet rhizosphere.</title>
        <authorList>
            <person name="Gaulin E."/>
        </authorList>
    </citation>
    <scope>NUCLEOTIDE SEQUENCE</scope>
    <source>
        <strain evidence="9">ATCC 38472_TT</strain>
    </source>
</reference>
<dbReference type="Pfam" id="PF02319">
    <property type="entry name" value="WHD_E2F_TDP"/>
    <property type="match status" value="1"/>
</dbReference>
<feature type="region of interest" description="Disordered" evidence="7">
    <location>
        <begin position="382"/>
        <end position="405"/>
    </location>
</feature>
<feature type="compositionally biased region" description="Basic residues" evidence="7">
    <location>
        <begin position="504"/>
        <end position="516"/>
    </location>
</feature>
<feature type="coiled-coil region" evidence="6">
    <location>
        <begin position="407"/>
        <end position="441"/>
    </location>
</feature>
<dbReference type="Proteomes" id="UP000794436">
    <property type="component" value="Unassembled WGS sequence"/>
</dbReference>
<keyword evidence="6" id="KW-0175">Coiled coil</keyword>
<keyword evidence="5" id="KW-0539">Nucleus</keyword>
<feature type="compositionally biased region" description="Low complexity" evidence="7">
    <location>
        <begin position="616"/>
        <end position="626"/>
    </location>
</feature>
<evidence type="ECO:0000256" key="7">
    <source>
        <dbReference type="SAM" id="MobiDB-lite"/>
    </source>
</evidence>
<comment type="caution">
    <text evidence="9">The sequence shown here is derived from an EMBL/GenBank/DDBJ whole genome shotgun (WGS) entry which is preliminary data.</text>
</comment>
<feature type="region of interest" description="Disordered" evidence="7">
    <location>
        <begin position="557"/>
        <end position="591"/>
    </location>
</feature>
<comment type="subcellular location">
    <subcellularLocation>
        <location evidence="5">Nucleus</location>
    </subcellularLocation>
</comment>
<dbReference type="InterPro" id="IPR036388">
    <property type="entry name" value="WH-like_DNA-bd_sf"/>
</dbReference>
<keyword evidence="4 5" id="KW-0804">Transcription</keyword>
<dbReference type="GO" id="GO:0090575">
    <property type="term" value="C:RNA polymerase II transcription regulator complex"/>
    <property type="evidence" value="ECO:0007669"/>
    <property type="project" value="TreeGrafter"/>
</dbReference>
<dbReference type="Gene3D" id="1.10.10.10">
    <property type="entry name" value="Winged helix-like DNA-binding domain superfamily/Winged helix DNA-binding domain"/>
    <property type="match status" value="2"/>
</dbReference>
<dbReference type="GO" id="GO:0000981">
    <property type="term" value="F:DNA-binding transcription factor activity, RNA polymerase II-specific"/>
    <property type="evidence" value="ECO:0007669"/>
    <property type="project" value="TreeGrafter"/>
</dbReference>
<feature type="region of interest" description="Disordered" evidence="7">
    <location>
        <begin position="233"/>
        <end position="274"/>
    </location>
</feature>
<dbReference type="GO" id="GO:0000978">
    <property type="term" value="F:RNA polymerase II cis-regulatory region sequence-specific DNA binding"/>
    <property type="evidence" value="ECO:0007669"/>
    <property type="project" value="InterPro"/>
</dbReference>
<evidence type="ECO:0000313" key="10">
    <source>
        <dbReference type="Proteomes" id="UP000794436"/>
    </source>
</evidence>
<dbReference type="InterPro" id="IPR015633">
    <property type="entry name" value="E2F"/>
</dbReference>
<feature type="domain" description="E2F/DP family winged-helix DNA-binding" evidence="8">
    <location>
        <begin position="140"/>
        <end position="226"/>
    </location>
</feature>
<feature type="compositionally biased region" description="Low complexity" evidence="7">
    <location>
        <begin position="572"/>
        <end position="587"/>
    </location>
</feature>
<evidence type="ECO:0000256" key="6">
    <source>
        <dbReference type="SAM" id="Coils"/>
    </source>
</evidence>
<organism evidence="9 10">
    <name type="scientific">Pythium oligandrum</name>
    <name type="common">Mycoparasitic fungus</name>
    <dbReference type="NCBI Taxonomy" id="41045"/>
    <lineage>
        <taxon>Eukaryota</taxon>
        <taxon>Sar</taxon>
        <taxon>Stramenopiles</taxon>
        <taxon>Oomycota</taxon>
        <taxon>Peronosporomycetes</taxon>
        <taxon>Pythiales</taxon>
        <taxon>Pythiaceae</taxon>
        <taxon>Pythium</taxon>
    </lineage>
</organism>
<keyword evidence="2 5" id="KW-0805">Transcription regulation</keyword>
<keyword evidence="3 5" id="KW-0238">DNA-binding</keyword>
<dbReference type="SMART" id="SM01372">
    <property type="entry name" value="E2F_TDP"/>
    <property type="match status" value="2"/>
</dbReference>
<name>A0A8K1FI76_PYTOL</name>
<evidence type="ECO:0000256" key="3">
    <source>
        <dbReference type="ARBA" id="ARBA00023125"/>
    </source>
</evidence>
<keyword evidence="10" id="KW-1185">Reference proteome</keyword>
<dbReference type="SUPFAM" id="SSF46785">
    <property type="entry name" value="Winged helix' DNA-binding domain"/>
    <property type="match status" value="1"/>
</dbReference>
<feature type="domain" description="E2F/DP family winged-helix DNA-binding" evidence="8">
    <location>
        <begin position="38"/>
        <end position="102"/>
    </location>
</feature>
<feature type="compositionally biased region" description="Low complexity" evidence="7">
    <location>
        <begin position="383"/>
        <end position="395"/>
    </location>
</feature>
<dbReference type="AlphaFoldDB" id="A0A8K1FI76"/>
<dbReference type="InterPro" id="IPR003316">
    <property type="entry name" value="E2F_WHTH_DNA-bd_dom"/>
</dbReference>
<dbReference type="PANTHER" id="PTHR12081:SF7">
    <property type="entry name" value="TRANSCRIPTION FACTOR EFL-3"/>
    <property type="match status" value="1"/>
</dbReference>
<evidence type="ECO:0000259" key="8">
    <source>
        <dbReference type="SMART" id="SM01372"/>
    </source>
</evidence>
<feature type="region of interest" description="Disordered" evidence="7">
    <location>
        <begin position="616"/>
        <end position="678"/>
    </location>
</feature>
<dbReference type="OrthoDB" id="5318at2759"/>
<comment type="similarity">
    <text evidence="1 5">Belongs to the E2F/DP family.</text>
</comment>
<feature type="region of interest" description="Disordered" evidence="7">
    <location>
        <begin position="481"/>
        <end position="541"/>
    </location>
</feature>
<evidence type="ECO:0000256" key="1">
    <source>
        <dbReference type="ARBA" id="ARBA00010940"/>
    </source>
</evidence>
<proteinExistence type="inferred from homology"/>
<sequence>MRDSVRASALPKDLSIELPADDARLDGDVDESPLRDPRNENSLAFLCQRFCDLYRDHPEPINIDLAAKELGIQRRRMYEILNIIQSVGLVARLRASFYRWEGTGKMTATLERLKEDGMARQPKTASAGKKPEGASPDGQRKKAVATALGERFVQIFLCNEVPQPVILEDIMGLFSSCVAGAPTNQMSCARRLYDIANVFCSIGLVQKSCSAATDHRRKKRLYIWTGPVLPATTTPLRPHRQLSAPSASPDDSSAKRVKREASADSVKSKPSKKGKYNLEDSIIKAEAAAEDESSTHGVVLQHPAVAALKGRALLSRRLMPPSMGPTTNKHSNAALQLHSLSVGDKSAAGSTSSAFNPTNAKDSALDFLPMRRSTTSGITTAKETISTQTSESTTQNKCESEPATESVAELKARIQELTMALEEANEREQGLLKRIDAQEVQIQTLMESTAKAQDRQLAKLINSSSPLSNFVFSPYRGPNGATRDLLSPSPSPFNPFSTGLTGSSHRRPPMGRKARIGPHIVDPTTADEDPKSGSSSLPHLSPLTTSIASSLLLSPATLGDKDKENRVGPILGSPSTTRRSSATSSAPGTPPSHLIATAACSLLSLTPTQIPSLSPSLGLFSSLPPSSDDEPSTMDPAKDSDSSSDAKRVDLVSMASIPESSLAKRRQTEDSSLSSSSLRRTRVMLLESPASIKNTFDTLSPPVPDCLT</sequence>
<dbReference type="EMBL" id="SPLM01000109">
    <property type="protein sequence ID" value="TMW59458.1"/>
    <property type="molecule type" value="Genomic_DNA"/>
</dbReference>
<feature type="compositionally biased region" description="Low complexity" evidence="7">
    <location>
        <begin position="532"/>
        <end position="541"/>
    </location>
</feature>
<feature type="region of interest" description="Disordered" evidence="7">
    <location>
        <begin position="114"/>
        <end position="141"/>
    </location>
</feature>
<feature type="compositionally biased region" description="Basic and acidic residues" evidence="7">
    <location>
        <begin position="636"/>
        <end position="650"/>
    </location>
</feature>
<evidence type="ECO:0000256" key="2">
    <source>
        <dbReference type="ARBA" id="ARBA00023015"/>
    </source>
</evidence>
<dbReference type="PANTHER" id="PTHR12081">
    <property type="entry name" value="TRANSCRIPTION FACTOR E2F"/>
    <property type="match status" value="1"/>
</dbReference>
<evidence type="ECO:0000256" key="5">
    <source>
        <dbReference type="RuleBase" id="RU003796"/>
    </source>
</evidence>
<evidence type="ECO:0000313" key="9">
    <source>
        <dbReference type="EMBL" id="TMW59458.1"/>
    </source>
</evidence>
<gene>
    <name evidence="9" type="ORF">Poli38472_004527</name>
</gene>
<protein>
    <recommendedName>
        <fullName evidence="8">E2F/DP family winged-helix DNA-binding domain-containing protein</fullName>
    </recommendedName>
</protein>
<accession>A0A8K1FI76</accession>